<reference evidence="2 3" key="1">
    <citation type="journal article" date="2018" name="Gigascience">
        <title>Genomes of trombidid mites reveal novel predicted allergens and laterally-transferred genes associated with secondary metabolism.</title>
        <authorList>
            <person name="Dong X."/>
            <person name="Chaisiri K."/>
            <person name="Xia D."/>
            <person name="Armstrong S.D."/>
            <person name="Fang Y."/>
            <person name="Donnelly M.J."/>
            <person name="Kadowaki T."/>
            <person name="McGarry J.W."/>
            <person name="Darby A.C."/>
            <person name="Makepeace B.L."/>
        </authorList>
    </citation>
    <scope>NUCLEOTIDE SEQUENCE [LARGE SCALE GENOMIC DNA]</scope>
    <source>
        <strain evidence="2">UoL-UT</strain>
    </source>
</reference>
<keyword evidence="2" id="KW-0648">Protein biosynthesis</keyword>
<dbReference type="PROSITE" id="PS50821">
    <property type="entry name" value="PAZ"/>
    <property type="match status" value="1"/>
</dbReference>
<organism evidence="2 3">
    <name type="scientific">Leptotrombidium deliense</name>
    <dbReference type="NCBI Taxonomy" id="299467"/>
    <lineage>
        <taxon>Eukaryota</taxon>
        <taxon>Metazoa</taxon>
        <taxon>Ecdysozoa</taxon>
        <taxon>Arthropoda</taxon>
        <taxon>Chelicerata</taxon>
        <taxon>Arachnida</taxon>
        <taxon>Acari</taxon>
        <taxon>Acariformes</taxon>
        <taxon>Trombidiformes</taxon>
        <taxon>Prostigmata</taxon>
        <taxon>Anystina</taxon>
        <taxon>Parasitengona</taxon>
        <taxon>Trombiculoidea</taxon>
        <taxon>Trombiculidae</taxon>
        <taxon>Leptotrombidium</taxon>
    </lineage>
</organism>
<dbReference type="InterPro" id="IPR036085">
    <property type="entry name" value="PAZ_dom_sf"/>
</dbReference>
<dbReference type="InterPro" id="IPR032473">
    <property type="entry name" value="Argonaute_Mid_dom"/>
</dbReference>
<evidence type="ECO:0000313" key="3">
    <source>
        <dbReference type="Proteomes" id="UP000288716"/>
    </source>
</evidence>
<dbReference type="STRING" id="299467.A0A443RVC0"/>
<feature type="non-terminal residue" evidence="2">
    <location>
        <position position="217"/>
    </location>
</feature>
<dbReference type="SUPFAM" id="SSF101690">
    <property type="entry name" value="PAZ domain"/>
    <property type="match status" value="1"/>
</dbReference>
<dbReference type="Pfam" id="PF16487">
    <property type="entry name" value="ArgoMid"/>
    <property type="match status" value="1"/>
</dbReference>
<keyword evidence="2" id="KW-0396">Initiation factor</keyword>
<evidence type="ECO:0000259" key="1">
    <source>
        <dbReference type="PROSITE" id="PS50821"/>
    </source>
</evidence>
<feature type="non-terminal residue" evidence="2">
    <location>
        <position position="1"/>
    </location>
</feature>
<dbReference type="GO" id="GO:0003723">
    <property type="term" value="F:RNA binding"/>
    <property type="evidence" value="ECO:0007669"/>
    <property type="project" value="InterPro"/>
</dbReference>
<dbReference type="VEuPathDB" id="VectorBase:LDEU012962"/>
<dbReference type="Proteomes" id="UP000288716">
    <property type="component" value="Unassembled WGS sequence"/>
</dbReference>
<feature type="domain" description="PAZ" evidence="1">
    <location>
        <begin position="1"/>
        <end position="68"/>
    </location>
</feature>
<dbReference type="Gene3D" id="3.40.50.2300">
    <property type="match status" value="1"/>
</dbReference>
<dbReference type="Pfam" id="PF02170">
    <property type="entry name" value="PAZ"/>
    <property type="match status" value="1"/>
</dbReference>
<protein>
    <submittedName>
        <fullName evidence="2">Translation initiation factor 2C-like protein</fullName>
    </submittedName>
</protein>
<dbReference type="GO" id="GO:0003743">
    <property type="term" value="F:translation initiation factor activity"/>
    <property type="evidence" value="ECO:0007669"/>
    <property type="project" value="UniProtKB-KW"/>
</dbReference>
<sequence length="217" mass="25122">LAACEIEFSLEDKDKNGKVISKRKVNVADYYKEKYNCKGLEFPNFPCVVTGNKSNRKYYPIELCELLPDQYITKLYSLALHRELDKETLKQKPNERYFGIIDSLSTIVADSKNFMTEFGFSVNRNLLKLTGRVIPSPNLKFGDEVVFKDTSQGDWMMQKPETKKFFDGVVINKWIIVELSIEDKWLPKSFVDEFQRKLMNTAKKMGVTMSAPLSGEW</sequence>
<comment type="caution">
    <text evidence="2">The sequence shown here is derived from an EMBL/GenBank/DDBJ whole genome shotgun (WGS) entry which is preliminary data.</text>
</comment>
<proteinExistence type="predicted"/>
<keyword evidence="3" id="KW-1185">Reference proteome</keyword>
<evidence type="ECO:0000313" key="2">
    <source>
        <dbReference type="EMBL" id="RWS19078.1"/>
    </source>
</evidence>
<dbReference type="PANTHER" id="PTHR22891">
    <property type="entry name" value="EUKARYOTIC TRANSLATION INITIATION FACTOR 2C"/>
    <property type="match status" value="1"/>
</dbReference>
<dbReference type="CDD" id="cd02846">
    <property type="entry name" value="PAZ_argonaute_like"/>
    <property type="match status" value="1"/>
</dbReference>
<dbReference type="AlphaFoldDB" id="A0A443RVC0"/>
<dbReference type="EMBL" id="NCKV01030482">
    <property type="protein sequence ID" value="RWS19078.1"/>
    <property type="molecule type" value="Genomic_DNA"/>
</dbReference>
<dbReference type="InterPro" id="IPR003100">
    <property type="entry name" value="PAZ_dom"/>
</dbReference>
<gene>
    <name evidence="2" type="ORF">B4U80_12359</name>
</gene>
<accession>A0A443RVC0</accession>
<name>A0A443RVC0_9ACAR</name>
<dbReference type="OrthoDB" id="10252740at2759"/>
<dbReference type="Gene3D" id="2.170.260.10">
    <property type="entry name" value="paz domain"/>
    <property type="match status" value="1"/>
</dbReference>